<dbReference type="FunFam" id="3.30.160.70:FF:000001">
    <property type="entry name" value="Methylated-DNA--protein-cysteine methyltransferase"/>
    <property type="match status" value="1"/>
</dbReference>
<proteinExistence type="predicted"/>
<evidence type="ECO:0000313" key="3">
    <source>
        <dbReference type="Ensembl" id="ENSSSCP00070037767.1"/>
    </source>
</evidence>
<dbReference type="PANTHER" id="PTHR46460:SF1">
    <property type="entry name" value="METHYLATED-DNA--PROTEIN-CYSTEINE METHYLTRANSFERASE"/>
    <property type="match status" value="1"/>
</dbReference>
<name>A0A4X1V935_PIG</name>
<dbReference type="InterPro" id="IPR008332">
    <property type="entry name" value="MethylG_MeTrfase_N"/>
</dbReference>
<dbReference type="Pfam" id="PF02870">
    <property type="entry name" value="Methyltransf_1N"/>
    <property type="match status" value="1"/>
</dbReference>
<dbReference type="Proteomes" id="UP000314985">
    <property type="component" value="Chromosome 14"/>
</dbReference>
<reference evidence="3 4" key="1">
    <citation type="submission" date="2017-08" db="EMBL/GenBank/DDBJ databases">
        <title>USMARCv1.0.</title>
        <authorList>
            <person name="Hannum G.I."/>
            <person name="Koren S."/>
            <person name="Schroeder S.G."/>
            <person name="Chin S.C."/>
            <person name="Nonneman D.J."/>
            <person name="Becker S.A."/>
            <person name="Rosen B.D."/>
            <person name="Bickhart D.M."/>
            <person name="Putnam N.H."/>
            <person name="Green R.E."/>
            <person name="Tuggle C.K."/>
            <person name="Liu H."/>
            <person name="Rohrer G.A."/>
            <person name="Warr A."/>
            <person name="Hall R."/>
            <person name="Kim K."/>
            <person name="Hume D.A."/>
            <person name="Talbot R."/>
            <person name="Chow W."/>
            <person name="Howe K."/>
            <person name="Schwartz A.S."/>
            <person name="Watson M."/>
            <person name="Archibald A.L."/>
            <person name="Phillippy A.M."/>
            <person name="Smith T.P.L."/>
        </authorList>
    </citation>
    <scope>NUCLEOTIDE SEQUENCE [LARGE SCALE GENOMIC DNA]</scope>
</reference>
<organism evidence="3 4">
    <name type="scientific">Sus scrofa</name>
    <name type="common">Pig</name>
    <dbReference type="NCBI Taxonomy" id="9823"/>
    <lineage>
        <taxon>Eukaryota</taxon>
        <taxon>Metazoa</taxon>
        <taxon>Chordata</taxon>
        <taxon>Craniata</taxon>
        <taxon>Vertebrata</taxon>
        <taxon>Euteleostomi</taxon>
        <taxon>Mammalia</taxon>
        <taxon>Eutheria</taxon>
        <taxon>Laurasiatheria</taxon>
        <taxon>Artiodactyla</taxon>
        <taxon>Suina</taxon>
        <taxon>Suidae</taxon>
        <taxon>Sus</taxon>
    </lineage>
</organism>
<dbReference type="InterPro" id="IPR036631">
    <property type="entry name" value="MGMT_N_sf"/>
</dbReference>
<dbReference type="PANTHER" id="PTHR46460">
    <property type="entry name" value="METHYLATED-DNA--PROTEIN-CYSTEINE METHYLTRANSFERASE"/>
    <property type="match status" value="1"/>
</dbReference>
<gene>
    <name evidence="3" type="primary">MGMT</name>
</gene>
<dbReference type="Ensembl" id="ENSSSCT00070044815.1">
    <property type="protein sequence ID" value="ENSSSCP00070037767.1"/>
    <property type="gene ID" value="ENSSSCG00070022546.1"/>
</dbReference>
<protein>
    <submittedName>
        <fullName evidence="3">O-6-methylguanine-DNA methyltransferase</fullName>
    </submittedName>
</protein>
<dbReference type="Gene3D" id="3.30.160.70">
    <property type="entry name" value="Methylated DNA-protein cysteine methyltransferase domain"/>
    <property type="match status" value="1"/>
</dbReference>
<evidence type="ECO:0000313" key="4">
    <source>
        <dbReference type="Proteomes" id="UP000314985"/>
    </source>
</evidence>
<reference evidence="3" key="2">
    <citation type="submission" date="2025-08" db="UniProtKB">
        <authorList>
            <consortium name="Ensembl"/>
        </authorList>
    </citation>
    <scope>IDENTIFICATION</scope>
</reference>
<accession>A0A4X1V935</accession>
<dbReference type="AlphaFoldDB" id="A0A4X1V935"/>
<evidence type="ECO:0000256" key="1">
    <source>
        <dbReference type="SAM" id="MobiDB-lite"/>
    </source>
</evidence>
<sequence length="220" mass="23453">MPGLPAFPQFASVRLRFLAVGGSGTLVLGSMGKTCEMGRAVVDSPLGKIEISGCEQGLHEIRLCGRKTLDPDPAEAPAPPKQLAGPEEMMEPLGQCAAWLDAYFRKPAVLQELPVPALHHPLFQQGAHPRPVPQSGPQQRRHRQLLGRNGRQGVASGPRGSPGRETGLWRGLASGRSLAPGPARRQHPLPGSRARLSVRRRSDDLGVRACQGGAEVLGPH</sequence>
<feature type="region of interest" description="Disordered" evidence="1">
    <location>
        <begin position="147"/>
        <end position="220"/>
    </location>
</feature>
<feature type="domain" description="Methylguanine DNA methyltransferase ribonuclease-like" evidence="2">
    <location>
        <begin position="40"/>
        <end position="116"/>
    </location>
</feature>
<evidence type="ECO:0000259" key="2">
    <source>
        <dbReference type="Pfam" id="PF02870"/>
    </source>
</evidence>
<dbReference type="SUPFAM" id="SSF53155">
    <property type="entry name" value="Methylated DNA-protein cysteine methyltransferase domain"/>
    <property type="match status" value="1"/>
</dbReference>
<dbReference type="GO" id="GO:0003908">
    <property type="term" value="F:methylated-DNA-[protein]-cysteine S-methyltransferase activity"/>
    <property type="evidence" value="ECO:0007669"/>
    <property type="project" value="InterPro"/>
</dbReference>
<dbReference type="GO" id="GO:0006281">
    <property type="term" value="P:DNA repair"/>
    <property type="evidence" value="ECO:0007669"/>
    <property type="project" value="InterPro"/>
</dbReference>
<feature type="region of interest" description="Disordered" evidence="1">
    <location>
        <begin position="123"/>
        <end position="142"/>
    </location>
</feature>